<keyword evidence="2" id="KW-0812">Transmembrane</keyword>
<dbReference type="SUPFAM" id="SSF56112">
    <property type="entry name" value="Protein kinase-like (PK-like)"/>
    <property type="match status" value="1"/>
</dbReference>
<dbReference type="PANTHER" id="PTHR43173:SF19">
    <property type="entry name" value="AARF DOMAIN-CONTAINING PROTEIN KINASE 1"/>
    <property type="match status" value="1"/>
</dbReference>
<comment type="caution">
    <text evidence="4">The sequence shown here is derived from an EMBL/GenBank/DDBJ whole genome shotgun (WGS) entry which is preliminary data.</text>
</comment>
<keyword evidence="4" id="KW-0503">Monooxygenase</keyword>
<proteinExistence type="predicted"/>
<feature type="domain" description="ABC1 atypical kinase-like" evidence="3">
    <location>
        <begin position="192"/>
        <end position="433"/>
    </location>
</feature>
<dbReference type="eggNOG" id="COG0661">
    <property type="taxonomic scope" value="Bacteria"/>
</dbReference>
<feature type="region of interest" description="Disordered" evidence="1">
    <location>
        <begin position="1"/>
        <end position="77"/>
    </location>
</feature>
<evidence type="ECO:0000256" key="2">
    <source>
        <dbReference type="SAM" id="Phobius"/>
    </source>
</evidence>
<organism evidence="4 5">
    <name type="scientific">Chondromyces apiculatus DSM 436</name>
    <dbReference type="NCBI Taxonomy" id="1192034"/>
    <lineage>
        <taxon>Bacteria</taxon>
        <taxon>Pseudomonadati</taxon>
        <taxon>Myxococcota</taxon>
        <taxon>Polyangia</taxon>
        <taxon>Polyangiales</taxon>
        <taxon>Polyangiaceae</taxon>
        <taxon>Chondromyces</taxon>
    </lineage>
</organism>
<feature type="transmembrane region" description="Helical" evidence="2">
    <location>
        <begin position="626"/>
        <end position="649"/>
    </location>
</feature>
<protein>
    <submittedName>
        <fullName evidence="4">Ubiquinone biosynthesis monooxygenase UbiB</fullName>
    </submittedName>
</protein>
<evidence type="ECO:0000313" key="4">
    <source>
        <dbReference type="EMBL" id="EYF06059.1"/>
    </source>
</evidence>
<sequence length="653" mass="71764">MSAGAAPDPSSASPGQPEVRLRTGTVDIPTDLPLSTATPPVSVVPMPASAPGSTGTPASGPPSQRASRPSVRPPSASLVPLMTAEPAEPEALVRRKPAPVSVREKAAQSGRFVRAYATTFAVLGSYLWFSFLGRLFGRPWSEARIGEVHRRNARRIERTIMQLQGLFIKVGQLLSIMANFLPVELREGLTGLQDQVPPRPYAEIAVRVEAELGKPIPELFARFTERPIASASLGQVHEAWLKDGTHVAVKVQHRDIDEIVRLDLATIRRIMAIVSMFVPVRGLDAYYHQVRAMISEELDFAMEAANIVRISENFAGQDDVRFPAPIPGYCTRRVMTTAFVEGVKVGDLAALEALGVDRKDLARRIVKAFCQMIFVDGIYHADPHPGNMLVARDGALILLDFGAVAELSPQTREGIPEFLEAVIRRDTDRIVKAMRKMGFLARGDNLDVSEKVVEFFHQRFQEEVRLDKFNLKDIKIDPQRGIESLIDLKRMNIGLKELSGAFHIPRDWVLLERTLLLLTGLCTQLDPELNPIEVVRPYLQEFVLGNRDWAQIALEAAKDMGLKALTLPDDLRKYLTRANRGEAEMRIRGLSQAAGLIYAGVRQLIFAALGIAAGMAALQLHLAGQAALAQMCLYGAGGALALLVLSLLFTRRA</sequence>
<evidence type="ECO:0000313" key="5">
    <source>
        <dbReference type="Proteomes" id="UP000019678"/>
    </source>
</evidence>
<dbReference type="EMBL" id="ASRX01000018">
    <property type="protein sequence ID" value="EYF06059.1"/>
    <property type="molecule type" value="Genomic_DNA"/>
</dbReference>
<evidence type="ECO:0000256" key="1">
    <source>
        <dbReference type="SAM" id="MobiDB-lite"/>
    </source>
</evidence>
<dbReference type="InterPro" id="IPR011009">
    <property type="entry name" value="Kinase-like_dom_sf"/>
</dbReference>
<dbReference type="GO" id="GO:0004497">
    <property type="term" value="F:monooxygenase activity"/>
    <property type="evidence" value="ECO:0007669"/>
    <property type="project" value="UniProtKB-KW"/>
</dbReference>
<dbReference type="STRING" id="1192034.CAP_2249"/>
<gene>
    <name evidence="4" type="ORF">CAP_2249</name>
</gene>
<dbReference type="InterPro" id="IPR051130">
    <property type="entry name" value="Mito_struct-func_regulator"/>
</dbReference>
<keyword evidence="5" id="KW-1185">Reference proteome</keyword>
<feature type="transmembrane region" description="Helical" evidence="2">
    <location>
        <begin position="595"/>
        <end position="620"/>
    </location>
</feature>
<feature type="compositionally biased region" description="Low complexity" evidence="1">
    <location>
        <begin position="33"/>
        <end position="77"/>
    </location>
</feature>
<name>A0A017TA26_9BACT</name>
<keyword evidence="2" id="KW-1133">Transmembrane helix</keyword>
<feature type="transmembrane region" description="Helical" evidence="2">
    <location>
        <begin position="115"/>
        <end position="136"/>
    </location>
</feature>
<accession>A0A017TA26</accession>
<keyword evidence="4" id="KW-0830">Ubiquinone</keyword>
<dbReference type="CDD" id="cd05121">
    <property type="entry name" value="ABC1_ADCK3-like"/>
    <property type="match status" value="1"/>
</dbReference>
<dbReference type="PANTHER" id="PTHR43173">
    <property type="entry name" value="ABC1 FAMILY PROTEIN"/>
    <property type="match status" value="1"/>
</dbReference>
<dbReference type="Proteomes" id="UP000019678">
    <property type="component" value="Unassembled WGS sequence"/>
</dbReference>
<reference evidence="4 5" key="1">
    <citation type="submission" date="2013-05" db="EMBL/GenBank/DDBJ databases">
        <title>Genome assembly of Chondromyces apiculatus DSM 436.</title>
        <authorList>
            <person name="Sharma G."/>
            <person name="Khatri I."/>
            <person name="Kaur C."/>
            <person name="Mayilraj S."/>
            <person name="Subramanian S."/>
        </authorList>
    </citation>
    <scope>NUCLEOTIDE SEQUENCE [LARGE SCALE GENOMIC DNA]</scope>
    <source>
        <strain evidence="4 5">DSM 436</strain>
    </source>
</reference>
<keyword evidence="4" id="KW-0560">Oxidoreductase</keyword>
<evidence type="ECO:0000259" key="3">
    <source>
        <dbReference type="Pfam" id="PF03109"/>
    </source>
</evidence>
<dbReference type="InterPro" id="IPR004147">
    <property type="entry name" value="ABC1_dom"/>
</dbReference>
<dbReference type="Pfam" id="PF03109">
    <property type="entry name" value="ABC1"/>
    <property type="match status" value="1"/>
</dbReference>
<keyword evidence="2" id="KW-0472">Membrane</keyword>
<dbReference type="AlphaFoldDB" id="A0A017TA26"/>
<feature type="compositionally biased region" description="Low complexity" evidence="1">
    <location>
        <begin position="1"/>
        <end position="17"/>
    </location>
</feature>